<dbReference type="InterPro" id="IPR003764">
    <property type="entry name" value="GlcNAc_6-P_deAcase"/>
</dbReference>
<dbReference type="GO" id="GO:0006046">
    <property type="term" value="P:N-acetylglucosamine catabolic process"/>
    <property type="evidence" value="ECO:0007669"/>
    <property type="project" value="TreeGrafter"/>
</dbReference>
<evidence type="ECO:0000256" key="1">
    <source>
        <dbReference type="ARBA" id="ARBA00010716"/>
    </source>
</evidence>
<evidence type="ECO:0000256" key="6">
    <source>
        <dbReference type="PIRSR" id="PIRSR038994-1"/>
    </source>
</evidence>
<comment type="similarity">
    <text evidence="1 5">Belongs to the metallo-dependent hydrolases superfamily. NagA family.</text>
</comment>
<dbReference type="InterPro" id="IPR006680">
    <property type="entry name" value="Amidohydro-rel"/>
</dbReference>
<dbReference type="Pfam" id="PF01979">
    <property type="entry name" value="Amidohydro_1"/>
    <property type="match status" value="1"/>
</dbReference>
<feature type="binding site" evidence="7">
    <location>
        <position position="212"/>
    </location>
    <ligand>
        <name>substrate</name>
    </ligand>
</feature>
<keyword evidence="3 5" id="KW-0378">Hydrolase</keyword>
<feature type="binding site" evidence="7">
    <location>
        <begin position="204"/>
        <end position="205"/>
    </location>
    <ligand>
        <name>substrate</name>
    </ligand>
</feature>
<sequence length="367" mass="40030">MLLKNVKIVNYNSTIKNADIEIENGLIKKIIKKEGEAEQVVVPGFINTHVHGCMGDDAMDSKEAVERISANLVKFGTTTYLSTLMTAEVETIIEAFKFNAEAESKGAKIAGFHIEGPWISMAKKGAHRPECLHSPTVEELKAYQEAAQGGIKKITYAPEECPEGFTEEMVKLGIMPTIGHTNATFEQTMEAIEAGGHTCTHLWNAMSGVANRNPGAVEAIIFNEKNMPELITDLVHVDEATVRFTIKTVGVDRVVVITDAIRPAGLPDGESMSGGIPIVKKGAVIKLKGTDTIAGSASTMHYQFMNLVKMGYELEDIVKMTSHNAAVNLKWDKEIGQISEGFKADIVVMDKETFDIKSVYVDGENKI</sequence>
<evidence type="ECO:0000313" key="11">
    <source>
        <dbReference type="Proteomes" id="UP000291072"/>
    </source>
</evidence>
<accession>A0A4R0XPN3</accession>
<evidence type="ECO:0000313" key="10">
    <source>
        <dbReference type="EMBL" id="TCG11502.1"/>
    </source>
</evidence>
<dbReference type="SUPFAM" id="SSF51556">
    <property type="entry name" value="Metallo-dependent hydrolases"/>
    <property type="match status" value="1"/>
</dbReference>
<comment type="caution">
    <text evidence="10">The sequence shown here is derived from an EMBL/GenBank/DDBJ whole genome shotgun (WGS) entry which is preliminary data.</text>
</comment>
<dbReference type="CDD" id="cd00854">
    <property type="entry name" value="NagA"/>
    <property type="match status" value="1"/>
</dbReference>
<dbReference type="AlphaFoldDB" id="A0A4R0XPN3"/>
<feature type="binding site" evidence="8">
    <location>
        <position position="115"/>
    </location>
    <ligand>
        <name>Zn(2+)</name>
        <dbReference type="ChEBI" id="CHEBI:29105"/>
    </ligand>
</feature>
<keyword evidence="2 8" id="KW-0479">Metal-binding</keyword>
<dbReference type="GO" id="GO:0008448">
    <property type="term" value="F:N-acetylglucosamine-6-phosphate deacetylase activity"/>
    <property type="evidence" value="ECO:0007669"/>
    <property type="project" value="InterPro"/>
</dbReference>
<evidence type="ECO:0000256" key="8">
    <source>
        <dbReference type="PIRSR" id="PIRSR038994-3"/>
    </source>
</evidence>
<evidence type="ECO:0000256" key="2">
    <source>
        <dbReference type="ARBA" id="ARBA00022723"/>
    </source>
</evidence>
<organism evidence="10 11">
    <name type="scientific">Mycoplasma todarodis</name>
    <dbReference type="NCBI Taxonomy" id="1937191"/>
    <lineage>
        <taxon>Bacteria</taxon>
        <taxon>Bacillati</taxon>
        <taxon>Mycoplasmatota</taxon>
        <taxon>Mollicutes</taxon>
        <taxon>Mycoplasmataceae</taxon>
        <taxon>Mycoplasma</taxon>
    </lineage>
</organism>
<name>A0A4R0XPN3_9MOLU</name>
<dbReference type="EMBL" id="PSZP01000006">
    <property type="protein sequence ID" value="TCG11502.1"/>
    <property type="molecule type" value="Genomic_DNA"/>
</dbReference>
<evidence type="ECO:0000256" key="7">
    <source>
        <dbReference type="PIRSR" id="PIRSR038994-2"/>
    </source>
</evidence>
<dbReference type="PANTHER" id="PTHR11113">
    <property type="entry name" value="N-ACETYLGLUCOSAMINE-6-PHOSPHATE DEACETYLASE"/>
    <property type="match status" value="1"/>
</dbReference>
<dbReference type="Gene3D" id="2.30.40.10">
    <property type="entry name" value="Urease, subunit C, domain 1"/>
    <property type="match status" value="1"/>
</dbReference>
<dbReference type="OrthoDB" id="9776488at2"/>
<dbReference type="Proteomes" id="UP000291072">
    <property type="component" value="Unassembled WGS sequence"/>
</dbReference>
<dbReference type="RefSeq" id="WP_131613279.1">
    <property type="nucleotide sequence ID" value="NZ_PSZP01000006.1"/>
</dbReference>
<dbReference type="InterPro" id="IPR011059">
    <property type="entry name" value="Metal-dep_hydrolase_composite"/>
</dbReference>
<feature type="binding site" evidence="7">
    <location>
        <position position="126"/>
    </location>
    <ligand>
        <name>substrate</name>
    </ligand>
</feature>
<comment type="cofactor">
    <cofactor evidence="8">
        <name>a divalent metal cation</name>
        <dbReference type="ChEBI" id="CHEBI:60240"/>
    </cofactor>
    <text evidence="8">Binds 1 divalent metal cation per subunit.</text>
</comment>
<dbReference type="NCBIfam" id="TIGR00221">
    <property type="entry name" value="nagA"/>
    <property type="match status" value="1"/>
</dbReference>
<gene>
    <name evidence="10" type="primary">nagA</name>
    <name evidence="10" type="ORF">C4B25_01395</name>
</gene>
<evidence type="ECO:0000256" key="3">
    <source>
        <dbReference type="ARBA" id="ARBA00022801"/>
    </source>
</evidence>
<protein>
    <submittedName>
        <fullName evidence="10">N-acetylglucosamine-6-phosphate deacetylase</fullName>
    </submittedName>
</protein>
<keyword evidence="11" id="KW-1185">Reference proteome</keyword>
<feature type="binding site" evidence="7">
    <location>
        <begin position="293"/>
        <end position="295"/>
    </location>
    <ligand>
        <name>substrate</name>
    </ligand>
</feature>
<reference evidence="10 11" key="1">
    <citation type="submission" date="2018-02" db="EMBL/GenBank/DDBJ databases">
        <title>Mycoplasma marinum and Mycoplasma todarodis sp. nov., moderately halophilic and psychrotolerant mycoplasmas isolated from cephalopods.</title>
        <authorList>
            <person name="Viver T."/>
        </authorList>
    </citation>
    <scope>NUCLEOTIDE SEQUENCE [LARGE SCALE GENOMIC DNA]</scope>
    <source>
        <strain evidence="10 11">5H</strain>
    </source>
</reference>
<dbReference type="GO" id="GO:0046872">
    <property type="term" value="F:metal ion binding"/>
    <property type="evidence" value="ECO:0007669"/>
    <property type="project" value="UniProtKB-KW"/>
</dbReference>
<feature type="binding site" evidence="7">
    <location>
        <position position="236"/>
    </location>
    <ligand>
        <name>substrate</name>
    </ligand>
</feature>
<keyword evidence="4 5" id="KW-0119">Carbohydrate metabolism</keyword>
<evidence type="ECO:0000259" key="9">
    <source>
        <dbReference type="Pfam" id="PF01979"/>
    </source>
</evidence>
<feature type="domain" description="Amidohydrolase-related" evidence="9">
    <location>
        <begin position="40"/>
        <end position="364"/>
    </location>
</feature>
<dbReference type="Gene3D" id="3.20.20.140">
    <property type="entry name" value="Metal-dependent hydrolases"/>
    <property type="match status" value="1"/>
</dbReference>
<feature type="binding site" evidence="8">
    <location>
        <position position="180"/>
    </location>
    <ligand>
        <name>Zn(2+)</name>
        <dbReference type="ChEBI" id="CHEBI:29105"/>
    </ligand>
</feature>
<dbReference type="InterPro" id="IPR032466">
    <property type="entry name" value="Metal_Hydrolase"/>
</dbReference>
<evidence type="ECO:0000256" key="4">
    <source>
        <dbReference type="ARBA" id="ARBA00023277"/>
    </source>
</evidence>
<proteinExistence type="inferred from homology"/>
<dbReference type="PIRSF" id="PIRSF038994">
    <property type="entry name" value="NagA"/>
    <property type="match status" value="1"/>
</dbReference>
<dbReference type="SUPFAM" id="SSF51338">
    <property type="entry name" value="Composite domain of metallo-dependent hydrolases"/>
    <property type="match status" value="1"/>
</dbReference>
<feature type="active site" description="Proton donor/acceptor" evidence="6">
    <location>
        <position position="259"/>
    </location>
</feature>
<feature type="binding site" evidence="8">
    <location>
        <position position="201"/>
    </location>
    <ligand>
        <name>Zn(2+)</name>
        <dbReference type="ChEBI" id="CHEBI:29105"/>
    </ligand>
</feature>
<evidence type="ECO:0000256" key="5">
    <source>
        <dbReference type="PIRNR" id="PIRNR038994"/>
    </source>
</evidence>
<dbReference type="PANTHER" id="PTHR11113:SF14">
    <property type="entry name" value="N-ACETYLGLUCOSAMINE-6-PHOSPHATE DEACETYLASE"/>
    <property type="match status" value="1"/>
</dbReference>